<reference evidence="1 2" key="1">
    <citation type="submission" date="2024-08" db="EMBL/GenBank/DDBJ databases">
        <authorList>
            <person name="Lu H."/>
        </authorList>
    </citation>
    <scope>NUCLEOTIDE SEQUENCE [LARGE SCALE GENOMIC DNA]</scope>
    <source>
        <strain evidence="1 2">BYS180W</strain>
    </source>
</reference>
<organism evidence="1 2">
    <name type="scientific">Roseateles rivi</name>
    <dbReference type="NCBI Taxonomy" id="3299028"/>
    <lineage>
        <taxon>Bacteria</taxon>
        <taxon>Pseudomonadati</taxon>
        <taxon>Pseudomonadota</taxon>
        <taxon>Betaproteobacteria</taxon>
        <taxon>Burkholderiales</taxon>
        <taxon>Sphaerotilaceae</taxon>
        <taxon>Roseateles</taxon>
    </lineage>
</organism>
<gene>
    <name evidence="1" type="ORF">ACG0Z6_13005</name>
</gene>
<dbReference type="Proteomes" id="UP001606099">
    <property type="component" value="Unassembled WGS sequence"/>
</dbReference>
<comment type="caution">
    <text evidence="1">The sequence shown here is derived from an EMBL/GenBank/DDBJ whole genome shotgun (WGS) entry which is preliminary data.</text>
</comment>
<name>A0ABW7FXX4_9BURK</name>
<keyword evidence="2" id="KW-1185">Reference proteome</keyword>
<sequence length="169" mass="17674">MSSPTLVTFAPPLSDGARSSLSASASTSTAALSSSPALSLQTLPNMLVLALEATLETLGAQNTAWQAPLLELSGDLQELPRMVVRSVSESCRHLLSSGQPFSRITLQAQGHGLALQLHPAPSAAAIPADTLRALQTQLSLAGAQLHWPKAADEAPTLSIRWPARSDDLH</sequence>
<evidence type="ECO:0000313" key="2">
    <source>
        <dbReference type="Proteomes" id="UP001606099"/>
    </source>
</evidence>
<protein>
    <recommendedName>
        <fullName evidence="3">Histidine kinase</fullName>
    </recommendedName>
</protein>
<accession>A0ABW7FXX4</accession>
<evidence type="ECO:0000313" key="1">
    <source>
        <dbReference type="EMBL" id="MFG6449151.1"/>
    </source>
</evidence>
<evidence type="ECO:0008006" key="3">
    <source>
        <dbReference type="Google" id="ProtNLM"/>
    </source>
</evidence>
<proteinExistence type="predicted"/>
<dbReference type="RefSeq" id="WP_394462077.1">
    <property type="nucleotide sequence ID" value="NZ_JBIGHZ010000005.1"/>
</dbReference>
<dbReference type="EMBL" id="JBIGHZ010000005">
    <property type="protein sequence ID" value="MFG6449151.1"/>
    <property type="molecule type" value="Genomic_DNA"/>
</dbReference>